<accession>A0A8K1CHJ1</accession>
<dbReference type="AlphaFoldDB" id="A0A8K1CHJ1"/>
<comment type="caution">
    <text evidence="3">The sequence shown here is derived from an EMBL/GenBank/DDBJ whole genome shotgun (WGS) entry which is preliminary data.</text>
</comment>
<dbReference type="OrthoDB" id="2126698at2759"/>
<feature type="transmembrane region" description="Helical" evidence="2">
    <location>
        <begin position="333"/>
        <end position="361"/>
    </location>
</feature>
<reference evidence="3" key="1">
    <citation type="submission" date="2019-03" db="EMBL/GenBank/DDBJ databases">
        <title>Long read genome sequence of the mycoparasitic Pythium oligandrum ATCC 38472 isolated from sugarbeet rhizosphere.</title>
        <authorList>
            <person name="Gaulin E."/>
        </authorList>
    </citation>
    <scope>NUCLEOTIDE SEQUENCE</scope>
    <source>
        <strain evidence="3">ATCC 38472_TT</strain>
    </source>
</reference>
<keyword evidence="4" id="KW-1185">Reference proteome</keyword>
<keyword evidence="2" id="KW-0472">Membrane</keyword>
<comment type="similarity">
    <text evidence="1">Belongs to the multi antimicrobial extrusion (MATE) (TC 2.A.66.1) family.</text>
</comment>
<proteinExistence type="inferred from homology"/>
<feature type="transmembrane region" description="Helical" evidence="2">
    <location>
        <begin position="107"/>
        <end position="131"/>
    </location>
</feature>
<evidence type="ECO:0000313" key="3">
    <source>
        <dbReference type="EMBL" id="TMW63681.1"/>
    </source>
</evidence>
<dbReference type="GO" id="GO:0016020">
    <property type="term" value="C:membrane"/>
    <property type="evidence" value="ECO:0007669"/>
    <property type="project" value="InterPro"/>
</dbReference>
<keyword evidence="2" id="KW-0812">Transmembrane</keyword>
<organism evidence="3 4">
    <name type="scientific">Pythium oligandrum</name>
    <name type="common">Mycoparasitic fungus</name>
    <dbReference type="NCBI Taxonomy" id="41045"/>
    <lineage>
        <taxon>Eukaryota</taxon>
        <taxon>Sar</taxon>
        <taxon>Stramenopiles</taxon>
        <taxon>Oomycota</taxon>
        <taxon>Peronosporomycetes</taxon>
        <taxon>Pythiales</taxon>
        <taxon>Pythiaceae</taxon>
        <taxon>Pythium</taxon>
    </lineage>
</organism>
<sequence>MEIPRLVHDELLQKLEEPREAHLLQAVHDLEHGARIVEDDVVDKSLVAPKHTEKTPLLMAGSHVVTVDSDLDLKELAMKLNEEEQAAVRADAALPAMEIIKSEFKQLLLMFLPLIFSFLMEQLPFTFQAMMVGRTDESRSAEILAAFSLAGLFQVITVVPLLNGIGTALDTKCAQAVGGKRFREMWMFVQASIVMMLVCAPFIIVIFANGATILKALGQDPVIADVTTTFLWTSLLSTPFLVLYSMQRSILQAQNHVNPVAAASLLAYVVSVPAAYALGFWTPLGYVGIALLNTINYIIKSLSLGIVLARHKTSRETWPGIQLREASRFIPKLLHLAGSGVLLVMFQLVGTTVIAFLVGLLPNAAVMMSANSIFSSALALAILPTLGISTAGSIRIGNALGAGQSRRASLVGQVTTWSCVTMGFLVMITAFAIKDPFVRSFTPDADTIHEALKVFQHLLFVFFLLGFVHGQQAVFLACGEQWLCAQLNFMFLFVLAVPLGMYFAFSLDMGVTGLWSGYVLGTFGLILGGGLWYYRLSWSEMTHKARLGTQLHVEERDTPTAAAF</sequence>
<evidence type="ECO:0000313" key="4">
    <source>
        <dbReference type="Proteomes" id="UP000794436"/>
    </source>
</evidence>
<feature type="transmembrane region" description="Helical" evidence="2">
    <location>
        <begin position="489"/>
        <end position="507"/>
    </location>
</feature>
<evidence type="ECO:0000256" key="2">
    <source>
        <dbReference type="SAM" id="Phobius"/>
    </source>
</evidence>
<protein>
    <recommendedName>
        <fullName evidence="5">Multidrug and toxic compound extrusion protein</fullName>
    </recommendedName>
</protein>
<feature type="transmembrane region" description="Helical" evidence="2">
    <location>
        <begin position="222"/>
        <end position="244"/>
    </location>
</feature>
<feature type="transmembrane region" description="Helical" evidence="2">
    <location>
        <begin position="143"/>
        <end position="165"/>
    </location>
</feature>
<dbReference type="InterPro" id="IPR002528">
    <property type="entry name" value="MATE_fam"/>
</dbReference>
<dbReference type="Proteomes" id="UP000794436">
    <property type="component" value="Unassembled WGS sequence"/>
</dbReference>
<name>A0A8K1CHJ1_PYTOL</name>
<dbReference type="PANTHER" id="PTHR11206">
    <property type="entry name" value="MULTIDRUG RESISTANCE PROTEIN"/>
    <property type="match status" value="1"/>
</dbReference>
<feature type="transmembrane region" description="Helical" evidence="2">
    <location>
        <begin position="256"/>
        <end position="278"/>
    </location>
</feature>
<evidence type="ECO:0008006" key="5">
    <source>
        <dbReference type="Google" id="ProtNLM"/>
    </source>
</evidence>
<feature type="transmembrane region" description="Helical" evidence="2">
    <location>
        <begin position="513"/>
        <end position="534"/>
    </location>
</feature>
<keyword evidence="2" id="KW-1133">Transmembrane helix</keyword>
<evidence type="ECO:0000256" key="1">
    <source>
        <dbReference type="ARBA" id="ARBA00010199"/>
    </source>
</evidence>
<gene>
    <name evidence="3" type="ORF">Poli38472_002622</name>
</gene>
<feature type="transmembrane region" description="Helical" evidence="2">
    <location>
        <begin position="186"/>
        <end position="210"/>
    </location>
</feature>
<dbReference type="EMBL" id="SPLM01000072">
    <property type="protein sequence ID" value="TMW63681.1"/>
    <property type="molecule type" value="Genomic_DNA"/>
</dbReference>
<feature type="transmembrane region" description="Helical" evidence="2">
    <location>
        <begin position="454"/>
        <end position="477"/>
    </location>
</feature>
<feature type="transmembrane region" description="Helical" evidence="2">
    <location>
        <begin position="373"/>
        <end position="394"/>
    </location>
</feature>
<feature type="transmembrane region" description="Helical" evidence="2">
    <location>
        <begin position="284"/>
        <end position="309"/>
    </location>
</feature>
<dbReference type="GO" id="GO:0015297">
    <property type="term" value="F:antiporter activity"/>
    <property type="evidence" value="ECO:0007669"/>
    <property type="project" value="InterPro"/>
</dbReference>
<dbReference type="Pfam" id="PF01554">
    <property type="entry name" value="MatE"/>
    <property type="match status" value="2"/>
</dbReference>
<feature type="transmembrane region" description="Helical" evidence="2">
    <location>
        <begin position="414"/>
        <end position="434"/>
    </location>
</feature>
<dbReference type="GO" id="GO:0042910">
    <property type="term" value="F:xenobiotic transmembrane transporter activity"/>
    <property type="evidence" value="ECO:0007669"/>
    <property type="project" value="InterPro"/>
</dbReference>